<evidence type="ECO:0000256" key="4">
    <source>
        <dbReference type="ARBA" id="ARBA00044936"/>
    </source>
</evidence>
<comment type="similarity">
    <text evidence="5">Belongs to the SepF family.</text>
</comment>
<dbReference type="PANTHER" id="PTHR35798">
    <property type="entry name" value="CELL DIVISION PROTEIN SEPF"/>
    <property type="match status" value="1"/>
</dbReference>
<dbReference type="InterPro" id="IPR038594">
    <property type="entry name" value="SepF-like_sf"/>
</dbReference>
<keyword evidence="1 5" id="KW-0132">Cell division</keyword>
<accession>A0A6J4IFQ8</accession>
<evidence type="ECO:0000313" key="6">
    <source>
        <dbReference type="EMBL" id="CAA9248981.1"/>
    </source>
</evidence>
<keyword evidence="5" id="KW-0963">Cytoplasm</keyword>
<keyword evidence="3 5" id="KW-0131">Cell cycle</keyword>
<dbReference type="GO" id="GO:0043093">
    <property type="term" value="P:FtsZ-dependent cytokinesis"/>
    <property type="evidence" value="ECO:0007669"/>
    <property type="project" value="UniProtKB-UniRule"/>
</dbReference>
<comment type="subunit">
    <text evidence="5">Homodimer. Interacts with FtsZ.</text>
</comment>
<dbReference type="Gene3D" id="3.30.110.150">
    <property type="entry name" value="SepF-like protein"/>
    <property type="match status" value="1"/>
</dbReference>
<sequence>MATMWKKAMLYLGLGPDEEYDDDVDAVDDRQAAPARYVPPEPVAATGGALRPLPRERAAAPEPSAVSHVSSRSGVVRPLAVPHSGSKPFAVAPVSFNDAQEVADTFMANTPVIMNLEGVDRELSRRLVDFASGLCYGTGGQMEKVTTSVYLLTPSDVEVSAEDRRQLQHGGG</sequence>
<evidence type="ECO:0000256" key="5">
    <source>
        <dbReference type="HAMAP-Rule" id="MF_01197"/>
    </source>
</evidence>
<name>A0A6J4IFQ8_9ACTN</name>
<comment type="subcellular location">
    <subcellularLocation>
        <location evidence="5">Cytoplasm</location>
    </subcellularLocation>
    <text evidence="5">Localizes to the division site, in a FtsZ-dependent manner.</text>
</comment>
<gene>
    <name evidence="5" type="primary">sepF</name>
    <name evidence="6" type="ORF">AVDCRST_MAG20-2043</name>
</gene>
<dbReference type="InterPro" id="IPR023052">
    <property type="entry name" value="Cell_div_SepF"/>
</dbReference>
<proteinExistence type="inferred from homology"/>
<protein>
    <recommendedName>
        <fullName evidence="5">Cell division protein SepF</fullName>
    </recommendedName>
</protein>
<dbReference type="EMBL" id="CADCSY010000093">
    <property type="protein sequence ID" value="CAA9248981.1"/>
    <property type="molecule type" value="Genomic_DNA"/>
</dbReference>
<comment type="function">
    <text evidence="4 5">Cell division protein that is part of the divisome complex and is recruited early to the Z-ring. Probably stimulates Z-ring formation, perhaps through the cross-linking of FtsZ protofilaments. Its function overlaps with FtsA.</text>
</comment>
<keyword evidence="2 5" id="KW-0717">Septation</keyword>
<dbReference type="PANTHER" id="PTHR35798:SF1">
    <property type="entry name" value="CELL DIVISION PROTEIN SEPF"/>
    <property type="match status" value="1"/>
</dbReference>
<dbReference type="Pfam" id="PF04472">
    <property type="entry name" value="SepF"/>
    <property type="match status" value="1"/>
</dbReference>
<organism evidence="6">
    <name type="scientific">uncultured Acidimicrobiales bacterium</name>
    <dbReference type="NCBI Taxonomy" id="310071"/>
    <lineage>
        <taxon>Bacteria</taxon>
        <taxon>Bacillati</taxon>
        <taxon>Actinomycetota</taxon>
        <taxon>Acidimicrobiia</taxon>
        <taxon>Acidimicrobiales</taxon>
        <taxon>environmental samples</taxon>
    </lineage>
</organism>
<dbReference type="GO" id="GO:0000917">
    <property type="term" value="P:division septum assembly"/>
    <property type="evidence" value="ECO:0007669"/>
    <property type="project" value="UniProtKB-KW"/>
</dbReference>
<dbReference type="InterPro" id="IPR007561">
    <property type="entry name" value="Cell_div_SepF/SepF-rel"/>
</dbReference>
<dbReference type="AlphaFoldDB" id="A0A6J4IFQ8"/>
<evidence type="ECO:0000256" key="2">
    <source>
        <dbReference type="ARBA" id="ARBA00023210"/>
    </source>
</evidence>
<dbReference type="HAMAP" id="MF_01197">
    <property type="entry name" value="SepF"/>
    <property type="match status" value="1"/>
</dbReference>
<dbReference type="GO" id="GO:0005737">
    <property type="term" value="C:cytoplasm"/>
    <property type="evidence" value="ECO:0007669"/>
    <property type="project" value="UniProtKB-SubCell"/>
</dbReference>
<evidence type="ECO:0000256" key="3">
    <source>
        <dbReference type="ARBA" id="ARBA00023306"/>
    </source>
</evidence>
<evidence type="ECO:0000256" key="1">
    <source>
        <dbReference type="ARBA" id="ARBA00022618"/>
    </source>
</evidence>
<reference evidence="6" key="1">
    <citation type="submission" date="2020-02" db="EMBL/GenBank/DDBJ databases">
        <authorList>
            <person name="Meier V. D."/>
        </authorList>
    </citation>
    <scope>NUCLEOTIDE SEQUENCE</scope>
    <source>
        <strain evidence="6">AVDCRST_MAG20</strain>
    </source>
</reference>